<evidence type="ECO:0000313" key="2">
    <source>
        <dbReference type="EMBL" id="KAB5593206.1"/>
    </source>
</evidence>
<organism evidence="2 3">
    <name type="scientific">Ceratobasidium theobromae</name>
    <dbReference type="NCBI Taxonomy" id="1582974"/>
    <lineage>
        <taxon>Eukaryota</taxon>
        <taxon>Fungi</taxon>
        <taxon>Dikarya</taxon>
        <taxon>Basidiomycota</taxon>
        <taxon>Agaricomycotina</taxon>
        <taxon>Agaricomycetes</taxon>
        <taxon>Cantharellales</taxon>
        <taxon>Ceratobasidiaceae</taxon>
        <taxon>Ceratobasidium</taxon>
    </lineage>
</organism>
<name>A0A5N5QPX2_9AGAM</name>
<feature type="region of interest" description="Disordered" evidence="1">
    <location>
        <begin position="231"/>
        <end position="251"/>
    </location>
</feature>
<evidence type="ECO:0000313" key="3">
    <source>
        <dbReference type="Proteomes" id="UP000383932"/>
    </source>
</evidence>
<feature type="region of interest" description="Disordered" evidence="1">
    <location>
        <begin position="1"/>
        <end position="20"/>
    </location>
</feature>
<protein>
    <submittedName>
        <fullName evidence="2">Uncharacterized protein</fullName>
    </submittedName>
</protein>
<dbReference type="Proteomes" id="UP000383932">
    <property type="component" value="Unassembled WGS sequence"/>
</dbReference>
<accession>A0A5N5QPX2</accession>
<reference evidence="2 3" key="1">
    <citation type="journal article" date="2019" name="Fungal Biol. Biotechnol.">
        <title>Draft genome sequence of fastidious pathogen Ceratobasidium theobromae, which causes vascular-streak dieback in Theobroma cacao.</title>
        <authorList>
            <person name="Ali S.S."/>
            <person name="Asman A."/>
            <person name="Shao J."/>
            <person name="Firmansyah A.P."/>
            <person name="Susilo A.W."/>
            <person name="Rosmana A."/>
            <person name="McMahon P."/>
            <person name="Junaid M."/>
            <person name="Guest D."/>
            <person name="Kheng T.Y."/>
            <person name="Meinhardt L.W."/>
            <person name="Bailey B.A."/>
        </authorList>
    </citation>
    <scope>NUCLEOTIDE SEQUENCE [LARGE SCALE GENOMIC DNA]</scope>
    <source>
        <strain evidence="2 3">CT2</strain>
    </source>
</reference>
<dbReference type="AlphaFoldDB" id="A0A5N5QPX2"/>
<comment type="caution">
    <text evidence="2">The sequence shown here is derived from an EMBL/GenBank/DDBJ whole genome shotgun (WGS) entry which is preliminary data.</text>
</comment>
<evidence type="ECO:0000256" key="1">
    <source>
        <dbReference type="SAM" id="MobiDB-lite"/>
    </source>
</evidence>
<proteinExistence type="predicted"/>
<keyword evidence="3" id="KW-1185">Reference proteome</keyword>
<gene>
    <name evidence="2" type="ORF">CTheo_3369</name>
</gene>
<sequence>MSKRPRSESDSVADGPSHSLAANVAQNVSTADSTENPTQAFIKMLDMTAIAPGTEPAHFELIATRLMQGFHLCVASKATPPVINAYEFLEVEFYWYCHATGHYDPFTHAAEEQRQAGNWYFHRAPRRAPLGANLNAPIPSLKTAGYRSGTRKGLDLTFGIPAGEDGPEAYGGILLRALRNVDTKNVTCGPSLLTDEVLRAAGADSIPDLVNALWSGNTSAFLSTDQKEPRSSQVFLQPVPDPTPGSKPPAATRMYTSPRIGLDLNRLQAVAEAKPSHPRIKFVGRPYRFFMQPRLLGTPRPQTVYGLLSMCDLGVISRAQLIDVLAIKPTQLDTFIGYINDGRKAGKDGIKEFLGEKGKGAAQSVQKFLKMAGVLECILDLKKDPGDQASSAKKQKLGKTLTELFGPKKS</sequence>
<dbReference type="OrthoDB" id="16851at2759"/>
<dbReference type="EMBL" id="SSOP01000043">
    <property type="protein sequence ID" value="KAB5593206.1"/>
    <property type="molecule type" value="Genomic_DNA"/>
</dbReference>